<dbReference type="EC" id="3.5.2.9" evidence="5"/>
<proteinExistence type="predicted"/>
<dbReference type="PANTHER" id="PTHR34698">
    <property type="entry name" value="5-OXOPROLINASE SUBUNIT B"/>
    <property type="match status" value="1"/>
</dbReference>
<evidence type="ECO:0000313" key="5">
    <source>
        <dbReference type="EMBL" id="UVI28728.1"/>
    </source>
</evidence>
<dbReference type="Proteomes" id="UP001057877">
    <property type="component" value="Chromosome"/>
</dbReference>
<dbReference type="Gene3D" id="2.40.100.10">
    <property type="entry name" value="Cyclophilin-like"/>
    <property type="match status" value="1"/>
</dbReference>
<dbReference type="PANTHER" id="PTHR34698:SF2">
    <property type="entry name" value="5-OXOPROLINASE SUBUNIT B"/>
    <property type="match status" value="1"/>
</dbReference>
<accession>A0ABY5S7P7</accession>
<dbReference type="Gene3D" id="3.30.1360.40">
    <property type="match status" value="1"/>
</dbReference>
<protein>
    <submittedName>
        <fullName evidence="5">5-oxoprolinase subunit PxpB</fullName>
        <ecNumber evidence="5">3.5.2.9</ecNumber>
    </submittedName>
</protein>
<dbReference type="InterPro" id="IPR003833">
    <property type="entry name" value="CT_C_D"/>
</dbReference>
<dbReference type="SUPFAM" id="SSF160467">
    <property type="entry name" value="PH0987 N-terminal domain-like"/>
    <property type="match status" value="1"/>
</dbReference>
<dbReference type="InterPro" id="IPR029000">
    <property type="entry name" value="Cyclophilin-like_dom_sf"/>
</dbReference>
<name>A0ABY5S7P7_9BACL</name>
<sequence length="266" mass="28334">MQPQIAIAPLGDRALVVRRIGAPDSMDAHAMAGMAERLRAAEAAWIIDVVPAIDTLTVVYEPLAVMRLSDKRTLPEDSGAAIAHGHRTRGEPPDTAIRYEVITPFAAAEREVRQLLAAGAYDLERAPRIVEIPVRYGGVDGPDLAEAAMRSGLSTEAFIVLHASVEYEVAMIGFMPGFPYLKGLPPRLAQPRLASPRRLVPAGSVGIGGGQTGIYPLETPGGWRLIGRTQVKLFDPNRDEPSLLRAGDKLRFVQTGSGDMGAGGGA</sequence>
<dbReference type="EMBL" id="CP091430">
    <property type="protein sequence ID" value="UVI28728.1"/>
    <property type="molecule type" value="Genomic_DNA"/>
</dbReference>
<dbReference type="SUPFAM" id="SSF50891">
    <property type="entry name" value="Cyclophilin-like"/>
    <property type="match status" value="1"/>
</dbReference>
<evidence type="ECO:0000256" key="3">
    <source>
        <dbReference type="ARBA" id="ARBA00022840"/>
    </source>
</evidence>
<keyword evidence="1" id="KW-0547">Nucleotide-binding</keyword>
<evidence type="ECO:0000256" key="2">
    <source>
        <dbReference type="ARBA" id="ARBA00022801"/>
    </source>
</evidence>
<keyword evidence="2 5" id="KW-0378">Hydrolase</keyword>
<dbReference type="GO" id="GO:0017168">
    <property type="term" value="F:5-oxoprolinase (ATP-hydrolyzing) activity"/>
    <property type="evidence" value="ECO:0007669"/>
    <property type="project" value="UniProtKB-EC"/>
</dbReference>
<dbReference type="SMART" id="SM00796">
    <property type="entry name" value="AHS1"/>
    <property type="match status" value="1"/>
</dbReference>
<dbReference type="InterPro" id="IPR010016">
    <property type="entry name" value="PxpB"/>
</dbReference>
<dbReference type="Pfam" id="PF02682">
    <property type="entry name" value="CT_C_D"/>
    <property type="match status" value="1"/>
</dbReference>
<evidence type="ECO:0000259" key="4">
    <source>
        <dbReference type="SMART" id="SM00796"/>
    </source>
</evidence>
<evidence type="ECO:0000313" key="6">
    <source>
        <dbReference type="Proteomes" id="UP001057877"/>
    </source>
</evidence>
<keyword evidence="3" id="KW-0067">ATP-binding</keyword>
<dbReference type="NCBIfam" id="TIGR00370">
    <property type="entry name" value="5-oxoprolinase subunit PxpB"/>
    <property type="match status" value="1"/>
</dbReference>
<reference evidence="5" key="1">
    <citation type="submission" date="2022-01" db="EMBL/GenBank/DDBJ databases">
        <title>Paenibacillus spongiae sp. nov., isolated from marine sponge.</title>
        <authorList>
            <person name="Li Z."/>
            <person name="Zhang M."/>
        </authorList>
    </citation>
    <scope>NUCLEOTIDE SEQUENCE</scope>
    <source>
        <strain evidence="5">PHS-Z3</strain>
    </source>
</reference>
<keyword evidence="6" id="KW-1185">Reference proteome</keyword>
<evidence type="ECO:0000256" key="1">
    <source>
        <dbReference type="ARBA" id="ARBA00022741"/>
    </source>
</evidence>
<dbReference type="RefSeq" id="WP_258384816.1">
    <property type="nucleotide sequence ID" value="NZ_CP091430.1"/>
</dbReference>
<gene>
    <name evidence="5" type="primary">pxpB</name>
    <name evidence="5" type="ORF">L1F29_25300</name>
</gene>
<feature type="domain" description="Carboxyltransferase" evidence="4">
    <location>
        <begin position="5"/>
        <end position="244"/>
    </location>
</feature>
<organism evidence="5 6">
    <name type="scientific">Paenibacillus spongiae</name>
    <dbReference type="NCBI Taxonomy" id="2909671"/>
    <lineage>
        <taxon>Bacteria</taxon>
        <taxon>Bacillati</taxon>
        <taxon>Bacillota</taxon>
        <taxon>Bacilli</taxon>
        <taxon>Bacillales</taxon>
        <taxon>Paenibacillaceae</taxon>
        <taxon>Paenibacillus</taxon>
    </lineage>
</organism>